<evidence type="ECO:0000259" key="5">
    <source>
        <dbReference type="PROSITE" id="PS50931"/>
    </source>
</evidence>
<dbReference type="NCBIfam" id="NF007063">
    <property type="entry name" value="PRK09508.1"/>
    <property type="match status" value="1"/>
</dbReference>
<dbReference type="Proteomes" id="UP000318242">
    <property type="component" value="Unassembled WGS sequence"/>
</dbReference>
<dbReference type="InterPro" id="IPR000847">
    <property type="entry name" value="LysR_HTH_N"/>
</dbReference>
<sequence length="317" mass="35845">MQATLTPTFTSTNPDTISLLRKVDLNLIVVFEAVMAERNVTRAARILNMSQPAVSNALSRLRALFDDELFERMGRGIVPTVRAEQLQSSLSHAMHIIRDELPNSRFEAESSCRNYHIVLRAPQDQRYLSNLITQISETAPGITLSLISEANQTSTPLNQNVDFVIDVEPVMTDGFTNSLLVSDELVVVFASNHPRLTQYTSLCFEFLQTEKIAVTANMQTRVQKIKALSQKPTYISSSLDEVMAVVANTDLITVAPRRVIEQAGSQFDIRMLQLPGRDDRFNTYLNWHQANEKDGSHNWMKEQIQSVFERSLPYIIK</sequence>
<name>A0A4Y3IPA7_9VIBR</name>
<protein>
    <submittedName>
        <fullName evidence="6">Transcriptional regulator LeuO</fullName>
    </submittedName>
</protein>
<reference evidence="6 7" key="1">
    <citation type="submission" date="2019-06" db="EMBL/GenBank/DDBJ databases">
        <title>Whole genome shotgun sequence of Vibrio comitans NBRC 102076.</title>
        <authorList>
            <person name="Hosoyama A."/>
            <person name="Uohara A."/>
            <person name="Ohji S."/>
            <person name="Ichikawa N."/>
        </authorList>
    </citation>
    <scope>NUCLEOTIDE SEQUENCE [LARGE SCALE GENOMIC DNA]</scope>
    <source>
        <strain evidence="6 7">NBRC 102076</strain>
    </source>
</reference>
<dbReference type="PANTHER" id="PTHR30118:SF6">
    <property type="entry name" value="HTH-TYPE TRANSCRIPTIONAL REGULATOR LEUO"/>
    <property type="match status" value="1"/>
</dbReference>
<dbReference type="Gene3D" id="1.10.10.10">
    <property type="entry name" value="Winged helix-like DNA-binding domain superfamily/Winged helix DNA-binding domain"/>
    <property type="match status" value="1"/>
</dbReference>
<dbReference type="GO" id="GO:0003700">
    <property type="term" value="F:DNA-binding transcription factor activity"/>
    <property type="evidence" value="ECO:0007669"/>
    <property type="project" value="InterPro"/>
</dbReference>
<dbReference type="PROSITE" id="PS50931">
    <property type="entry name" value="HTH_LYSR"/>
    <property type="match status" value="1"/>
</dbReference>
<dbReference type="EMBL" id="BJLH01000007">
    <property type="protein sequence ID" value="GEA60664.1"/>
    <property type="molecule type" value="Genomic_DNA"/>
</dbReference>
<dbReference type="InterPro" id="IPR005119">
    <property type="entry name" value="LysR_subst-bd"/>
</dbReference>
<dbReference type="GO" id="GO:0003677">
    <property type="term" value="F:DNA binding"/>
    <property type="evidence" value="ECO:0007669"/>
    <property type="project" value="UniProtKB-KW"/>
</dbReference>
<comment type="caution">
    <text evidence="6">The sequence shown here is derived from an EMBL/GenBank/DDBJ whole genome shotgun (WGS) entry which is preliminary data.</text>
</comment>
<dbReference type="Pfam" id="PF00126">
    <property type="entry name" value="HTH_1"/>
    <property type="match status" value="1"/>
</dbReference>
<keyword evidence="4" id="KW-0804">Transcription</keyword>
<dbReference type="InterPro" id="IPR036388">
    <property type="entry name" value="WH-like_DNA-bd_sf"/>
</dbReference>
<keyword evidence="3" id="KW-0238">DNA-binding</keyword>
<dbReference type="Gene3D" id="3.40.190.10">
    <property type="entry name" value="Periplasmic binding protein-like II"/>
    <property type="match status" value="2"/>
</dbReference>
<dbReference type="SUPFAM" id="SSF46785">
    <property type="entry name" value="Winged helix' DNA-binding domain"/>
    <property type="match status" value="1"/>
</dbReference>
<dbReference type="SUPFAM" id="SSF53850">
    <property type="entry name" value="Periplasmic binding protein-like II"/>
    <property type="match status" value="1"/>
</dbReference>
<dbReference type="Pfam" id="PF03466">
    <property type="entry name" value="LysR_substrate"/>
    <property type="match status" value="1"/>
</dbReference>
<evidence type="ECO:0000256" key="3">
    <source>
        <dbReference type="ARBA" id="ARBA00023125"/>
    </source>
</evidence>
<evidence type="ECO:0000256" key="1">
    <source>
        <dbReference type="ARBA" id="ARBA00009437"/>
    </source>
</evidence>
<dbReference type="RefSeq" id="WP_141271066.1">
    <property type="nucleotide sequence ID" value="NZ_BJLH01000007.1"/>
</dbReference>
<keyword evidence="7" id="KW-1185">Reference proteome</keyword>
<feature type="domain" description="HTH lysR-type" evidence="5">
    <location>
        <begin position="23"/>
        <end position="80"/>
    </location>
</feature>
<organism evidence="6 7">
    <name type="scientific">Vibrio comitans NBRC 102076</name>
    <dbReference type="NCBI Taxonomy" id="1219078"/>
    <lineage>
        <taxon>Bacteria</taxon>
        <taxon>Pseudomonadati</taxon>
        <taxon>Pseudomonadota</taxon>
        <taxon>Gammaproteobacteria</taxon>
        <taxon>Vibrionales</taxon>
        <taxon>Vibrionaceae</taxon>
        <taxon>Vibrio</taxon>
    </lineage>
</organism>
<evidence type="ECO:0000256" key="4">
    <source>
        <dbReference type="ARBA" id="ARBA00023163"/>
    </source>
</evidence>
<dbReference type="AlphaFoldDB" id="A0A4Y3IPA7"/>
<evidence type="ECO:0000256" key="2">
    <source>
        <dbReference type="ARBA" id="ARBA00023015"/>
    </source>
</evidence>
<gene>
    <name evidence="6" type="primary">leuO</name>
    <name evidence="6" type="ORF">VCO01S_18570</name>
</gene>
<accession>A0A4Y3IPA7</accession>
<comment type="similarity">
    <text evidence="1">Belongs to the LysR transcriptional regulatory family.</text>
</comment>
<proteinExistence type="inferred from homology"/>
<dbReference type="InterPro" id="IPR050389">
    <property type="entry name" value="LysR-type_TF"/>
</dbReference>
<evidence type="ECO:0000313" key="7">
    <source>
        <dbReference type="Proteomes" id="UP000318242"/>
    </source>
</evidence>
<evidence type="ECO:0000313" key="6">
    <source>
        <dbReference type="EMBL" id="GEA60664.1"/>
    </source>
</evidence>
<dbReference type="OrthoDB" id="8720143at2"/>
<dbReference type="PANTHER" id="PTHR30118">
    <property type="entry name" value="HTH-TYPE TRANSCRIPTIONAL REGULATOR LEUO-RELATED"/>
    <property type="match status" value="1"/>
</dbReference>
<keyword evidence="2" id="KW-0805">Transcription regulation</keyword>
<dbReference type="InterPro" id="IPR036390">
    <property type="entry name" value="WH_DNA-bd_sf"/>
</dbReference>
<dbReference type="PRINTS" id="PR00039">
    <property type="entry name" value="HTHLYSR"/>
</dbReference>